<name>A0A418VIE6_9DEIO</name>
<evidence type="ECO:0000313" key="2">
    <source>
        <dbReference type="EMBL" id="RJF75936.1"/>
    </source>
</evidence>
<dbReference type="AlphaFoldDB" id="A0A418VIE6"/>
<organism evidence="2 3">
    <name type="scientific">Deinococcus cavernae</name>
    <dbReference type="NCBI Taxonomy" id="2320857"/>
    <lineage>
        <taxon>Bacteria</taxon>
        <taxon>Thermotogati</taxon>
        <taxon>Deinococcota</taxon>
        <taxon>Deinococci</taxon>
        <taxon>Deinococcales</taxon>
        <taxon>Deinococcaceae</taxon>
        <taxon>Deinococcus</taxon>
    </lineage>
</organism>
<dbReference type="Proteomes" id="UP000286287">
    <property type="component" value="Unassembled WGS sequence"/>
</dbReference>
<dbReference type="RefSeq" id="WP_119759915.1">
    <property type="nucleotide sequence ID" value="NZ_QYUJ01000002.1"/>
</dbReference>
<evidence type="ECO:0000256" key="1">
    <source>
        <dbReference type="SAM" id="MobiDB-lite"/>
    </source>
</evidence>
<proteinExistence type="predicted"/>
<feature type="compositionally biased region" description="Polar residues" evidence="1">
    <location>
        <begin position="1"/>
        <end position="10"/>
    </location>
</feature>
<dbReference type="EMBL" id="QYUJ01000002">
    <property type="protein sequence ID" value="RJF75936.1"/>
    <property type="molecule type" value="Genomic_DNA"/>
</dbReference>
<feature type="region of interest" description="Disordered" evidence="1">
    <location>
        <begin position="182"/>
        <end position="240"/>
    </location>
</feature>
<comment type="caution">
    <text evidence="2">The sequence shown here is derived from an EMBL/GenBank/DDBJ whole genome shotgun (WGS) entry which is preliminary data.</text>
</comment>
<dbReference type="OrthoDB" id="72451at2"/>
<reference evidence="2 3" key="1">
    <citation type="submission" date="2018-09" db="EMBL/GenBank/DDBJ databases">
        <authorList>
            <person name="Zhu H."/>
        </authorList>
    </citation>
    <scope>NUCLEOTIDE SEQUENCE [LARGE SCALE GENOMIC DNA]</scope>
    <source>
        <strain evidence="2 3">K2S05-167</strain>
    </source>
</reference>
<keyword evidence="3" id="KW-1185">Reference proteome</keyword>
<accession>A0A418VIE6</accession>
<feature type="region of interest" description="Disordered" evidence="1">
    <location>
        <begin position="1"/>
        <end position="39"/>
    </location>
</feature>
<gene>
    <name evidence="2" type="ORF">D3875_00310</name>
</gene>
<protein>
    <recommendedName>
        <fullName evidence="4">Relaxase</fullName>
    </recommendedName>
</protein>
<evidence type="ECO:0000313" key="3">
    <source>
        <dbReference type="Proteomes" id="UP000286287"/>
    </source>
</evidence>
<evidence type="ECO:0008006" key="4">
    <source>
        <dbReference type="Google" id="ProtNLM"/>
    </source>
</evidence>
<sequence>MGRLASNQRVVRSIKDRSGNAYTKTSAGGKARATSAAKYMDQKEEKDLYRYDKRSGLAETTRHEVAEFIERTDTRCQQHMAFTTQVRGDAPMLPDHERQTAQELAQAIQARRPDAEIHALAVHQQGQEGNIHVHVVFGTDTTLRREDLSHFREVAYQMEKNLEERLRVLQLNWQVPLREEVNKEGSRVREVEQGDTGKARPSGREPELDLNDLKRRPQRQQELEERAPKKERQQDIEWGG</sequence>